<keyword evidence="2" id="KW-1185">Reference proteome</keyword>
<gene>
    <name evidence="1" type="ORF">VSS37_09590</name>
</gene>
<reference evidence="1 2" key="2">
    <citation type="submission" date="2024-01" db="EMBL/GenBank/DDBJ databases">
        <authorList>
            <person name="Xie X."/>
        </authorList>
    </citation>
    <scope>NUCLEOTIDE SEQUENCE [LARGE SCALE GENOMIC DNA]</scope>
    <source>
        <strain evidence="1">SCUT-1</strain>
    </source>
</reference>
<name>A0ABU6CYQ3_9GAMM</name>
<reference evidence="2" key="1">
    <citation type="submission" date="2023-07" db="EMBL/GenBank/DDBJ databases">
        <title>The carbon used by Thiothrix.</title>
        <authorList>
            <person name="Chen L."/>
        </authorList>
    </citation>
    <scope>NUCLEOTIDE SEQUENCE [LARGE SCALE GENOMIC DNA]</scope>
</reference>
<protein>
    <submittedName>
        <fullName evidence="1">Uncharacterized protein</fullName>
    </submittedName>
</protein>
<sequence>MSKAIQCTASFYGCEPPEDVQAATITLHPDNDGNGLYVRIRDDGDASPMAGLDLTIGQAERLVEALKWALVDAHVKRVTAYAKSRGAKP</sequence>
<organism evidence="1 2">
    <name type="scientific">Candidatus Thiothrix phosphatis</name>
    <dbReference type="NCBI Taxonomy" id="3112415"/>
    <lineage>
        <taxon>Bacteria</taxon>
        <taxon>Pseudomonadati</taxon>
        <taxon>Pseudomonadota</taxon>
        <taxon>Gammaproteobacteria</taxon>
        <taxon>Thiotrichales</taxon>
        <taxon>Thiotrichaceae</taxon>
        <taxon>Thiothrix</taxon>
    </lineage>
</organism>
<dbReference type="RefSeq" id="WP_324694680.1">
    <property type="nucleotide sequence ID" value="NZ_JAYMYJ010000091.1"/>
</dbReference>
<evidence type="ECO:0000313" key="1">
    <source>
        <dbReference type="EMBL" id="MEB4591228.1"/>
    </source>
</evidence>
<accession>A0ABU6CYQ3</accession>
<evidence type="ECO:0000313" key="2">
    <source>
        <dbReference type="Proteomes" id="UP001308005"/>
    </source>
</evidence>
<comment type="caution">
    <text evidence="1">The sequence shown here is derived from an EMBL/GenBank/DDBJ whole genome shotgun (WGS) entry which is preliminary data.</text>
</comment>
<proteinExistence type="predicted"/>
<dbReference type="EMBL" id="JAYMYJ010000091">
    <property type="protein sequence ID" value="MEB4591228.1"/>
    <property type="molecule type" value="Genomic_DNA"/>
</dbReference>
<dbReference type="Proteomes" id="UP001308005">
    <property type="component" value="Unassembled WGS sequence"/>
</dbReference>